<dbReference type="Gene3D" id="3.90.550.10">
    <property type="entry name" value="Spore Coat Polysaccharide Biosynthesis Protein SpsA, Chain A"/>
    <property type="match status" value="1"/>
</dbReference>
<reference evidence="3 4" key="1">
    <citation type="journal article" date="2018" name="G3 (Bethesda)">
        <title>Phylogenetic and Phylogenomic Definition of Rhizopus Species.</title>
        <authorList>
            <person name="Gryganskyi A.P."/>
            <person name="Golan J."/>
            <person name="Dolatabadi S."/>
            <person name="Mondo S."/>
            <person name="Robb S."/>
            <person name="Idnurm A."/>
            <person name="Muszewska A."/>
            <person name="Steczkiewicz K."/>
            <person name="Masonjones S."/>
            <person name="Liao H.L."/>
            <person name="Gajdeczka M.T."/>
            <person name="Anike F."/>
            <person name="Vuek A."/>
            <person name="Anishchenko I.M."/>
            <person name="Voigt K."/>
            <person name="de Hoog G.S."/>
            <person name="Smith M.E."/>
            <person name="Heitman J."/>
            <person name="Vilgalys R."/>
            <person name="Stajich J.E."/>
        </authorList>
    </citation>
    <scope>NUCLEOTIDE SEQUENCE [LARGE SCALE GENOMIC DNA]</scope>
    <source>
        <strain evidence="3 4">LSU 92-RS-03</strain>
    </source>
</reference>
<keyword evidence="4" id="KW-1185">Reference proteome</keyword>
<proteinExistence type="predicted"/>
<feature type="chain" id="PRO_5016794907" description="Nucleotidyl transferase domain-containing protein" evidence="1">
    <location>
        <begin position="23"/>
        <end position="280"/>
    </location>
</feature>
<accession>A0A367KWI1</accession>
<evidence type="ECO:0000313" key="4">
    <source>
        <dbReference type="Proteomes" id="UP000253551"/>
    </source>
</evidence>
<comment type="caution">
    <text evidence="3">The sequence shown here is derived from an EMBL/GenBank/DDBJ whole genome shotgun (WGS) entry which is preliminary data.</text>
</comment>
<evidence type="ECO:0000313" key="3">
    <source>
        <dbReference type="EMBL" id="RCI06555.1"/>
    </source>
</evidence>
<dbReference type="InterPro" id="IPR005835">
    <property type="entry name" value="NTP_transferase_dom"/>
</dbReference>
<dbReference type="Proteomes" id="UP000253551">
    <property type="component" value="Unassembled WGS sequence"/>
</dbReference>
<organism evidence="3 4">
    <name type="scientific">Rhizopus stolonifer</name>
    <name type="common">Rhizopus nigricans</name>
    <dbReference type="NCBI Taxonomy" id="4846"/>
    <lineage>
        <taxon>Eukaryota</taxon>
        <taxon>Fungi</taxon>
        <taxon>Fungi incertae sedis</taxon>
        <taxon>Mucoromycota</taxon>
        <taxon>Mucoromycotina</taxon>
        <taxon>Mucoromycetes</taxon>
        <taxon>Mucorales</taxon>
        <taxon>Mucorineae</taxon>
        <taxon>Rhizopodaceae</taxon>
        <taxon>Rhizopus</taxon>
    </lineage>
</organism>
<dbReference type="PANTHER" id="PTHR42883:SF2">
    <property type="entry name" value="THYMIDYLYLTRANSFERASE"/>
    <property type="match status" value="1"/>
</dbReference>
<dbReference type="Pfam" id="PF00483">
    <property type="entry name" value="NTP_transferase"/>
    <property type="match status" value="1"/>
</dbReference>
<dbReference type="STRING" id="4846.A0A367KWI1"/>
<dbReference type="EMBL" id="PJQM01000129">
    <property type="protein sequence ID" value="RCI06555.1"/>
    <property type="molecule type" value="Genomic_DNA"/>
</dbReference>
<dbReference type="AlphaFoldDB" id="A0A367KWI1"/>
<name>A0A367KWI1_RHIST</name>
<dbReference type="InterPro" id="IPR029044">
    <property type="entry name" value="Nucleotide-diphossugar_trans"/>
</dbReference>
<evidence type="ECO:0000259" key="2">
    <source>
        <dbReference type="Pfam" id="PF00483"/>
    </source>
</evidence>
<gene>
    <name evidence="3" type="ORF">CU098_013041</name>
</gene>
<dbReference type="PANTHER" id="PTHR42883">
    <property type="entry name" value="GLUCOSE-1-PHOSPHATE THYMIDYLTRANSFERASE"/>
    <property type="match status" value="1"/>
</dbReference>
<dbReference type="OrthoDB" id="6339427at2759"/>
<sequence>MPNKTRLFLMFEIVLILGAGYGTRLQKDLAVSLEYNHLLGIPKALLPLGGKDALVSHWVELFQKYGITSESIHIVTNAQCYEQFLTWAKNHNIPPNQIVSDGTHSNETRLGAVPDILFGIQHFGLEQSNVLVVGGDTLFLHDFDLDKFLKTFEQLNKTSDACLVTTYSVKDEEVHKFGIVETDAQGAITSFLEKPNPFSTKSRSACPCFYLFNSKSIPLIEEFINSCKISNAPKEAYDATGKCLAYVYPRFKIGTLSISGRIDVGGLASYIEANNYFKQN</sequence>
<feature type="signal peptide" evidence="1">
    <location>
        <begin position="1"/>
        <end position="22"/>
    </location>
</feature>
<dbReference type="SUPFAM" id="SSF53448">
    <property type="entry name" value="Nucleotide-diphospho-sugar transferases"/>
    <property type="match status" value="1"/>
</dbReference>
<protein>
    <recommendedName>
        <fullName evidence="2">Nucleotidyl transferase domain-containing protein</fullName>
    </recommendedName>
</protein>
<keyword evidence="1" id="KW-0732">Signal</keyword>
<evidence type="ECO:0000256" key="1">
    <source>
        <dbReference type="SAM" id="SignalP"/>
    </source>
</evidence>
<feature type="domain" description="Nucleotidyl transferase" evidence="2">
    <location>
        <begin position="15"/>
        <end position="278"/>
    </location>
</feature>